<dbReference type="GO" id="GO:0005886">
    <property type="term" value="C:plasma membrane"/>
    <property type="evidence" value="ECO:0007669"/>
    <property type="project" value="UniProtKB-SubCell"/>
</dbReference>
<feature type="transmembrane region" description="Helical" evidence="8">
    <location>
        <begin position="439"/>
        <end position="463"/>
    </location>
</feature>
<feature type="transmembrane region" description="Helical" evidence="8">
    <location>
        <begin position="871"/>
        <end position="890"/>
    </location>
</feature>
<dbReference type="SUPFAM" id="SSF82693">
    <property type="entry name" value="Multidrug efflux transporter AcrB pore domain, PN1, PN2, PC1 and PC2 subdomains"/>
    <property type="match status" value="2"/>
</dbReference>
<feature type="transmembrane region" description="Helical" evidence="8">
    <location>
        <begin position="395"/>
        <end position="419"/>
    </location>
</feature>
<evidence type="ECO:0000256" key="5">
    <source>
        <dbReference type="ARBA" id="ARBA00022692"/>
    </source>
</evidence>
<comment type="caution">
    <text evidence="9">The sequence shown here is derived from an EMBL/GenBank/DDBJ whole genome shotgun (WGS) entry which is preliminary data.</text>
</comment>
<dbReference type="NCBIfam" id="TIGR00914">
    <property type="entry name" value="2A0601"/>
    <property type="match status" value="1"/>
</dbReference>
<evidence type="ECO:0000256" key="3">
    <source>
        <dbReference type="ARBA" id="ARBA00022448"/>
    </source>
</evidence>
<dbReference type="AlphaFoldDB" id="A0A367PK77"/>
<dbReference type="Proteomes" id="UP000253501">
    <property type="component" value="Unassembled WGS sequence"/>
</dbReference>
<dbReference type="InterPro" id="IPR004763">
    <property type="entry name" value="CusA-like"/>
</dbReference>
<evidence type="ECO:0000313" key="10">
    <source>
        <dbReference type="Proteomes" id="UP000253501"/>
    </source>
</evidence>
<feature type="transmembrane region" description="Helical" evidence="8">
    <location>
        <begin position="343"/>
        <end position="362"/>
    </location>
</feature>
<feature type="transmembrane region" description="Helical" evidence="8">
    <location>
        <begin position="1000"/>
        <end position="1023"/>
    </location>
</feature>
<sequence>MLAGLVEFSLRQRALVLIAACVLAVAGAWAYTKLPIDAFPDISPTQVKVILKIPGMTPEEVEQRVSTPIEQELLGIPRKTIVRSVSKYGISDVTVDFEEGVDSYWARQQVSERLAGLLRDLPANAVGGMAPITTPLGEMFMFTVEGDAFSLAERRRVLDWVIRPALRTVPGVADVNALGGEVRSFEVIPDPARLRARAVTLEQLRQALDTNNRNDGAGRVVQGDENWVVRVEGGVRGVEDLRRIAVASFSASPISGSGMPVVTVGDVATVRLGVATRNGAVSKDGRGEAVQGLVLGLRGADARQLVTAVQVRLDALRAQLPQGMSTYVFYNRGELVTRAASTVVHALIEASLLVVVTLYLFLGGVRAALVVAATLPLSMLATFLLMRYVGLTANLMSLGGLAIALGMLVDASVVVVEGIESALARSYEHKSDPSLRGAVIRHAVASVAVPMLAGVSIIAIVFLPLLSLEGLEGKLFVPVALTIVLALASSVLIAFTVVPALASLLLRAHADEAPYVMRKVASGFARLQDWSTGHRRTVFAAAGVALVLAVALYLSVGKTFMPTMDEGDLIVQLQKAPSVSLGTSVDLDLRVQQALMAEVPEIRSIVARSGSDDLGLDPMGLNETDTFLLLKGKDQWRGSKEDITIAIRRVMERFPGVVYGFTQPIEMRVSEMLTGTRGDVAIKVFGTDLGAIDAAAQAIAARVRKVPGAAEVIAPSNEGVQYLTLALDRAAVGRAGLSGDALQALLRAQVEGERIGIVPEGTVRTPLILRGGESLRQMPETFTSLQVTAPDGKVWPLTSLAQVQRVEGPVRINHEDGERFAVIQVSVEGRDLTGFVQEGQAAVAGLASLTKGLRIVWGGQFENQQRAAARLALVVPLALGAIFLLLMLTFRSVRQAVLVIANIPFALVGGIAALRLAGEYLSVPASVGFIALLGIAVLNGVVLVSHFNTLLEEGRPVAEAVRTGVRDRLRPVLMTACITALGMIPLLLASGPGSEIQRPLAIVVSGGLVSSTALTLLLLPLLFERFGVARSRQESRARMEQGETQ</sequence>
<comment type="subcellular location">
    <subcellularLocation>
        <location evidence="1">Cell membrane</location>
        <topology evidence="1">Multi-pass membrane protein</topology>
    </subcellularLocation>
</comment>
<evidence type="ECO:0000313" key="9">
    <source>
        <dbReference type="EMBL" id="RCJ08312.1"/>
    </source>
</evidence>
<evidence type="ECO:0000256" key="8">
    <source>
        <dbReference type="SAM" id="Phobius"/>
    </source>
</evidence>
<dbReference type="Gene3D" id="3.30.70.1430">
    <property type="entry name" value="Multidrug efflux transporter AcrB pore domain"/>
    <property type="match status" value="2"/>
</dbReference>
<feature type="transmembrane region" description="Helical" evidence="8">
    <location>
        <begin position="369"/>
        <end position="389"/>
    </location>
</feature>
<feature type="transmembrane region" description="Helical" evidence="8">
    <location>
        <begin position="537"/>
        <end position="556"/>
    </location>
</feature>
<gene>
    <name evidence="9" type="ORF">DDK22_11800</name>
</gene>
<feature type="transmembrane region" description="Helical" evidence="8">
    <location>
        <begin position="475"/>
        <end position="498"/>
    </location>
</feature>
<dbReference type="InterPro" id="IPR027463">
    <property type="entry name" value="AcrB_DN_DC_subdom"/>
</dbReference>
<keyword evidence="6 8" id="KW-1133">Transmembrane helix</keyword>
<dbReference type="Gene3D" id="3.30.70.1320">
    <property type="entry name" value="Multidrug efflux transporter AcrB pore domain like"/>
    <property type="match status" value="1"/>
</dbReference>
<dbReference type="SUPFAM" id="SSF82714">
    <property type="entry name" value="Multidrug efflux transporter AcrB TolC docking domain, DN and DC subdomains"/>
    <property type="match status" value="2"/>
</dbReference>
<feature type="transmembrane region" description="Helical" evidence="8">
    <location>
        <begin position="972"/>
        <end position="988"/>
    </location>
</feature>
<evidence type="ECO:0000256" key="4">
    <source>
        <dbReference type="ARBA" id="ARBA00022475"/>
    </source>
</evidence>
<dbReference type="InterPro" id="IPR001036">
    <property type="entry name" value="Acrflvin-R"/>
</dbReference>
<dbReference type="GO" id="GO:0008324">
    <property type="term" value="F:monoatomic cation transmembrane transporter activity"/>
    <property type="evidence" value="ECO:0007669"/>
    <property type="project" value="InterPro"/>
</dbReference>
<keyword evidence="3" id="KW-0813">Transport</keyword>
<dbReference type="RefSeq" id="WP_114132119.1">
    <property type="nucleotide sequence ID" value="NZ_CP068436.1"/>
</dbReference>
<feature type="transmembrane region" description="Helical" evidence="8">
    <location>
        <begin position="897"/>
        <end position="917"/>
    </location>
</feature>
<dbReference type="Gene3D" id="1.20.1640.10">
    <property type="entry name" value="Multidrug efflux transporter AcrB transmembrane domain"/>
    <property type="match status" value="2"/>
</dbReference>
<dbReference type="PANTHER" id="PTHR32063">
    <property type="match status" value="1"/>
</dbReference>
<name>A0A367PK77_CUPNE</name>
<dbReference type="SUPFAM" id="SSF82866">
    <property type="entry name" value="Multidrug efflux transporter AcrB transmembrane domain"/>
    <property type="match status" value="2"/>
</dbReference>
<accession>A0A367PK77</accession>
<dbReference type="PRINTS" id="PR00702">
    <property type="entry name" value="ACRIFLAVINRP"/>
</dbReference>
<protein>
    <submittedName>
        <fullName evidence="9">AcrB/AcrD/AcrF family protein</fullName>
    </submittedName>
</protein>
<keyword evidence="4" id="KW-1003">Cell membrane</keyword>
<dbReference type="EMBL" id="QDHA01000026">
    <property type="protein sequence ID" value="RCJ08312.1"/>
    <property type="molecule type" value="Genomic_DNA"/>
</dbReference>
<dbReference type="Pfam" id="PF00873">
    <property type="entry name" value="ACR_tran"/>
    <property type="match status" value="1"/>
</dbReference>
<reference evidence="9 10" key="1">
    <citation type="submission" date="2018-04" db="EMBL/GenBank/DDBJ databases">
        <title>Cupriavidus necator CR12 genome sequencing and assembly.</title>
        <authorList>
            <person name="Ben Fekih I."/>
            <person name="Mazhar H.S."/>
            <person name="Bello S.K."/>
            <person name="Rensing C."/>
        </authorList>
    </citation>
    <scope>NUCLEOTIDE SEQUENCE [LARGE SCALE GENOMIC DNA]</scope>
    <source>
        <strain evidence="9 10">CR12</strain>
    </source>
</reference>
<dbReference type="Gene3D" id="3.30.70.1440">
    <property type="entry name" value="Multidrug efflux transporter AcrB pore domain"/>
    <property type="match status" value="1"/>
</dbReference>
<keyword evidence="7 8" id="KW-0472">Membrane</keyword>
<dbReference type="GO" id="GO:0042910">
    <property type="term" value="F:xenobiotic transmembrane transporter activity"/>
    <property type="evidence" value="ECO:0007669"/>
    <property type="project" value="TreeGrafter"/>
</dbReference>
<dbReference type="Gene3D" id="3.30.2090.10">
    <property type="entry name" value="Multidrug efflux transporter AcrB TolC docking domain, DN and DC subdomains"/>
    <property type="match status" value="2"/>
</dbReference>
<evidence type="ECO:0000256" key="6">
    <source>
        <dbReference type="ARBA" id="ARBA00022989"/>
    </source>
</evidence>
<feature type="transmembrane region" description="Helical" evidence="8">
    <location>
        <begin position="929"/>
        <end position="951"/>
    </location>
</feature>
<keyword evidence="5 8" id="KW-0812">Transmembrane</keyword>
<evidence type="ECO:0000256" key="7">
    <source>
        <dbReference type="ARBA" id="ARBA00023136"/>
    </source>
</evidence>
<evidence type="ECO:0000256" key="1">
    <source>
        <dbReference type="ARBA" id="ARBA00004651"/>
    </source>
</evidence>
<organism evidence="9 10">
    <name type="scientific">Cupriavidus necator</name>
    <name type="common">Alcaligenes eutrophus</name>
    <name type="synonym">Ralstonia eutropha</name>
    <dbReference type="NCBI Taxonomy" id="106590"/>
    <lineage>
        <taxon>Bacteria</taxon>
        <taxon>Pseudomonadati</taxon>
        <taxon>Pseudomonadota</taxon>
        <taxon>Betaproteobacteria</taxon>
        <taxon>Burkholderiales</taxon>
        <taxon>Burkholderiaceae</taxon>
        <taxon>Cupriavidus</taxon>
    </lineage>
</organism>
<evidence type="ECO:0000256" key="2">
    <source>
        <dbReference type="ARBA" id="ARBA00010942"/>
    </source>
</evidence>
<proteinExistence type="inferred from homology"/>
<comment type="similarity">
    <text evidence="2">Belongs to the resistance-nodulation-cell division (RND) (TC 2.A.6) family.</text>
</comment>
<dbReference type="PANTHER" id="PTHR32063:SF68">
    <property type="entry name" value="PROBALE CATION EFFLUX SYSTEM PROTEIN"/>
    <property type="match status" value="1"/>
</dbReference>